<dbReference type="Proteomes" id="UP000515135">
    <property type="component" value="Unplaced"/>
</dbReference>
<gene>
    <name evidence="2" type="primary">LOC109486505</name>
</gene>
<dbReference type="GeneID" id="109486505"/>
<evidence type="ECO:0000313" key="2">
    <source>
        <dbReference type="RefSeq" id="XP_019645901.1"/>
    </source>
</evidence>
<proteinExistence type="predicted"/>
<protein>
    <submittedName>
        <fullName evidence="2">Uncharacterized protein C7orf26-like</fullName>
    </submittedName>
</protein>
<accession>A0A6P5AVA7</accession>
<dbReference type="PANTHER" id="PTHR14540:SF2">
    <property type="entry name" value="INTEGRATOR COMPLEX SUBUNIT 15"/>
    <property type="match status" value="1"/>
</dbReference>
<evidence type="ECO:0000313" key="1">
    <source>
        <dbReference type="Proteomes" id="UP000515135"/>
    </source>
</evidence>
<sequence>MKMPSLRDSLAYEGFPQATRRVLEQAEAACSGGGEVGGGGGSQLAALVEEFVHFRPPDALPHHTGLNALQELQLLQILSDYFGGKTNTGLARQVFMVLFATRGGADRLTDHKVKLLGKLVSMCIATQHEMVLDCTSYWILQEGAASPPVLTLLTSVIQDYCMLMPGTLDTLRKVDRTSPSFACQFVTIVTGLYQLKPVSSSHPPPALLEVIAEWVAGNPRICLASLKDTKGSAPVTPIPGLCHWCVKSPLVQNPEKNAPEDAILYSKLHLGVLQSLLAAQTIAPNAKLLPVSTVEEIVADLRALVSAAGQQGEAAQTAVERLAQVMQVAMATGCTHLSRKQVAGVCGQLPENRLLALILGYGGEG</sequence>
<reference evidence="2" key="1">
    <citation type="submission" date="2025-08" db="UniProtKB">
        <authorList>
            <consortium name="RefSeq"/>
        </authorList>
    </citation>
    <scope>IDENTIFICATION</scope>
    <source>
        <tissue evidence="2">Gonad</tissue>
    </source>
</reference>
<dbReference type="PANTHER" id="PTHR14540">
    <property type="entry name" value="INTEGRATOR COMPLEX SUBUNIT 15"/>
    <property type="match status" value="1"/>
</dbReference>
<dbReference type="Pfam" id="PF14964">
    <property type="entry name" value="INTS15"/>
    <property type="match status" value="1"/>
</dbReference>
<dbReference type="RefSeq" id="XP_019645901.1">
    <property type="nucleotide sequence ID" value="XM_019790342.1"/>
</dbReference>
<dbReference type="OrthoDB" id="5861309at2759"/>
<organism evidence="1 2">
    <name type="scientific">Branchiostoma belcheri</name>
    <name type="common">Amphioxus</name>
    <dbReference type="NCBI Taxonomy" id="7741"/>
    <lineage>
        <taxon>Eukaryota</taxon>
        <taxon>Metazoa</taxon>
        <taxon>Chordata</taxon>
        <taxon>Cephalochordata</taxon>
        <taxon>Leptocardii</taxon>
        <taxon>Amphioxiformes</taxon>
        <taxon>Branchiostomatidae</taxon>
        <taxon>Branchiostoma</taxon>
    </lineage>
</organism>
<keyword evidence="1" id="KW-1185">Reference proteome</keyword>
<dbReference type="InterPro" id="IPR027844">
    <property type="entry name" value="INTS15"/>
</dbReference>
<dbReference type="AlphaFoldDB" id="A0A6P5AVA7"/>
<dbReference type="KEGG" id="bbel:109486505"/>
<name>A0A6P5AVA7_BRABE</name>